<dbReference type="InterPro" id="IPR037294">
    <property type="entry name" value="ABC_BtuC-like"/>
</dbReference>
<dbReference type="Proteomes" id="UP000292686">
    <property type="component" value="Unassembled WGS sequence"/>
</dbReference>
<evidence type="ECO:0000256" key="6">
    <source>
        <dbReference type="ARBA" id="ARBA00022989"/>
    </source>
</evidence>
<evidence type="ECO:0000256" key="7">
    <source>
        <dbReference type="ARBA" id="ARBA00023136"/>
    </source>
</evidence>
<dbReference type="SUPFAM" id="SSF81345">
    <property type="entry name" value="ABC transporter involved in vitamin B12 uptake, BtuC"/>
    <property type="match status" value="1"/>
</dbReference>
<feature type="transmembrane region" description="Helical" evidence="8">
    <location>
        <begin position="176"/>
        <end position="198"/>
    </location>
</feature>
<accession>A0A4Q2MC54</accession>
<dbReference type="InterPro" id="IPR000522">
    <property type="entry name" value="ABC_transptr_permease_BtuC"/>
</dbReference>
<feature type="transmembrane region" description="Helical" evidence="8">
    <location>
        <begin position="309"/>
        <end position="326"/>
    </location>
</feature>
<comment type="caution">
    <text evidence="9">The sequence shown here is derived from an EMBL/GenBank/DDBJ whole genome shotgun (WGS) entry which is preliminary data.</text>
</comment>
<keyword evidence="4" id="KW-1003">Cell membrane</keyword>
<dbReference type="Pfam" id="PF01032">
    <property type="entry name" value="FecCD"/>
    <property type="match status" value="1"/>
</dbReference>
<name>A0A4Q2MC54_9MICO</name>
<evidence type="ECO:0000313" key="10">
    <source>
        <dbReference type="Proteomes" id="UP000292686"/>
    </source>
</evidence>
<feature type="transmembrane region" description="Helical" evidence="8">
    <location>
        <begin position="27"/>
        <end position="46"/>
    </location>
</feature>
<dbReference type="AlphaFoldDB" id="A0A4Q2MC54"/>
<evidence type="ECO:0000256" key="4">
    <source>
        <dbReference type="ARBA" id="ARBA00022475"/>
    </source>
</evidence>
<evidence type="ECO:0000256" key="1">
    <source>
        <dbReference type="ARBA" id="ARBA00004651"/>
    </source>
</evidence>
<feature type="transmembrane region" description="Helical" evidence="8">
    <location>
        <begin position="88"/>
        <end position="105"/>
    </location>
</feature>
<gene>
    <name evidence="9" type="ORF">ESP50_00230</name>
</gene>
<evidence type="ECO:0000256" key="8">
    <source>
        <dbReference type="SAM" id="Phobius"/>
    </source>
</evidence>
<dbReference type="Gene3D" id="1.10.3470.10">
    <property type="entry name" value="ABC transporter involved in vitamin B12 uptake, BtuC"/>
    <property type="match status" value="1"/>
</dbReference>
<feature type="transmembrane region" description="Helical" evidence="8">
    <location>
        <begin position="117"/>
        <end position="137"/>
    </location>
</feature>
<proteinExistence type="inferred from homology"/>
<sequence length="360" mass="36910">MDREAPPVTTLAARPASLARARTRRGTLIVVLVVGLVTSVVVTVGIGPVSIAPDVVARIIAFHLGAPVDVTWSPADDNIVWLIRVPRVLLGVLVGSALAMTGVAVQSLVRNPLADPYLLGISSGASAGAAASILFGFGVGAGAVGLTGSAFLGASLAIVLVFSIARIGGRLVPSRLVFAGIAVSFALTALTNFLVVASESRDGTRAVLFWMLGSLGQARWASVPIAAGAVALAAIVLFAWSRRFDAIAIGDDTARALGTDPTRFRTVAALLVSVTIAAAVAVSGSIGFVGLVVPHIARRMVGSSHRLTFPVSALLGGLLLVWADALARTAFAPRELPLGVLTALIGTPMLIVLVRRMFAR</sequence>
<keyword evidence="5 8" id="KW-0812">Transmembrane</keyword>
<keyword evidence="10" id="KW-1185">Reference proteome</keyword>
<comment type="similarity">
    <text evidence="2">Belongs to the binding-protein-dependent transport system permease family. FecCD subfamily.</text>
</comment>
<reference evidence="9 10" key="1">
    <citation type="submission" date="2019-01" db="EMBL/GenBank/DDBJ databases">
        <title>Agromyces.</title>
        <authorList>
            <person name="Li J."/>
        </authorList>
    </citation>
    <scope>NUCLEOTIDE SEQUENCE [LARGE SCALE GENOMIC DNA]</scope>
    <source>
        <strain evidence="9 10">DSM 23870</strain>
    </source>
</reference>
<evidence type="ECO:0000256" key="3">
    <source>
        <dbReference type="ARBA" id="ARBA00022448"/>
    </source>
</evidence>
<evidence type="ECO:0000256" key="2">
    <source>
        <dbReference type="ARBA" id="ARBA00007935"/>
    </source>
</evidence>
<dbReference type="PANTHER" id="PTHR30472">
    <property type="entry name" value="FERRIC ENTEROBACTIN TRANSPORT SYSTEM PERMEASE PROTEIN"/>
    <property type="match status" value="1"/>
</dbReference>
<feature type="transmembrane region" description="Helical" evidence="8">
    <location>
        <begin position="338"/>
        <end position="358"/>
    </location>
</feature>
<comment type="subcellular location">
    <subcellularLocation>
        <location evidence="1">Cell membrane</location>
        <topology evidence="1">Multi-pass membrane protein</topology>
    </subcellularLocation>
</comment>
<feature type="transmembrane region" description="Helical" evidence="8">
    <location>
        <begin position="267"/>
        <end position="297"/>
    </location>
</feature>
<dbReference type="GO" id="GO:0033214">
    <property type="term" value="P:siderophore-iron import into cell"/>
    <property type="evidence" value="ECO:0007669"/>
    <property type="project" value="TreeGrafter"/>
</dbReference>
<keyword evidence="3" id="KW-0813">Transport</keyword>
<protein>
    <submittedName>
        <fullName evidence="9">Iron ABC transporter permease</fullName>
    </submittedName>
</protein>
<dbReference type="PANTHER" id="PTHR30472:SF67">
    <property type="entry name" value="PERMEASE OF ABC TRANSPORTER-RELATED"/>
    <property type="match status" value="1"/>
</dbReference>
<dbReference type="CDD" id="cd06550">
    <property type="entry name" value="TM_ABC_iron-siderophores_like"/>
    <property type="match status" value="1"/>
</dbReference>
<dbReference type="GO" id="GO:0022857">
    <property type="term" value="F:transmembrane transporter activity"/>
    <property type="evidence" value="ECO:0007669"/>
    <property type="project" value="InterPro"/>
</dbReference>
<evidence type="ECO:0000313" key="9">
    <source>
        <dbReference type="EMBL" id="RXZ87671.1"/>
    </source>
</evidence>
<evidence type="ECO:0000256" key="5">
    <source>
        <dbReference type="ARBA" id="ARBA00022692"/>
    </source>
</evidence>
<dbReference type="OrthoDB" id="9782305at2"/>
<dbReference type="GO" id="GO:0005886">
    <property type="term" value="C:plasma membrane"/>
    <property type="evidence" value="ECO:0007669"/>
    <property type="project" value="UniProtKB-SubCell"/>
</dbReference>
<feature type="transmembrane region" description="Helical" evidence="8">
    <location>
        <begin position="218"/>
        <end position="240"/>
    </location>
</feature>
<dbReference type="EMBL" id="SDPM01000001">
    <property type="protein sequence ID" value="RXZ87671.1"/>
    <property type="molecule type" value="Genomic_DNA"/>
</dbReference>
<feature type="transmembrane region" description="Helical" evidence="8">
    <location>
        <begin position="143"/>
        <end position="164"/>
    </location>
</feature>
<organism evidence="9 10">
    <name type="scientific">Agromyces atrinae</name>
    <dbReference type="NCBI Taxonomy" id="592376"/>
    <lineage>
        <taxon>Bacteria</taxon>
        <taxon>Bacillati</taxon>
        <taxon>Actinomycetota</taxon>
        <taxon>Actinomycetes</taxon>
        <taxon>Micrococcales</taxon>
        <taxon>Microbacteriaceae</taxon>
        <taxon>Agromyces</taxon>
    </lineage>
</organism>
<keyword evidence="7 8" id="KW-0472">Membrane</keyword>
<dbReference type="FunFam" id="1.10.3470.10:FF:000001">
    <property type="entry name" value="Vitamin B12 ABC transporter permease BtuC"/>
    <property type="match status" value="1"/>
</dbReference>
<keyword evidence="6 8" id="KW-1133">Transmembrane helix</keyword>